<name>A0ABN2CA23_9MICO</name>
<organism evidence="1 2">
    <name type="scientific">Brevibacterium picturae</name>
    <dbReference type="NCBI Taxonomy" id="260553"/>
    <lineage>
        <taxon>Bacteria</taxon>
        <taxon>Bacillati</taxon>
        <taxon>Actinomycetota</taxon>
        <taxon>Actinomycetes</taxon>
        <taxon>Micrococcales</taxon>
        <taxon>Brevibacteriaceae</taxon>
        <taxon>Brevibacterium</taxon>
    </lineage>
</organism>
<keyword evidence="2" id="KW-1185">Reference proteome</keyword>
<gene>
    <name evidence="1" type="ORF">GCM10009691_32080</name>
</gene>
<dbReference type="EMBL" id="BAAALY010000016">
    <property type="protein sequence ID" value="GAA1555355.1"/>
    <property type="molecule type" value="Genomic_DNA"/>
</dbReference>
<accession>A0ABN2CA23</accession>
<proteinExistence type="predicted"/>
<sequence>MDNGADAAGHAGADDLHGVADLKFSHDAVQARARRVVEDVGSRSDDGFAFVELPTLAGVEPIE</sequence>
<dbReference type="Proteomes" id="UP001501791">
    <property type="component" value="Unassembled WGS sequence"/>
</dbReference>
<comment type="caution">
    <text evidence="1">The sequence shown here is derived from an EMBL/GenBank/DDBJ whole genome shotgun (WGS) entry which is preliminary data.</text>
</comment>
<evidence type="ECO:0000313" key="2">
    <source>
        <dbReference type="Proteomes" id="UP001501791"/>
    </source>
</evidence>
<evidence type="ECO:0000313" key="1">
    <source>
        <dbReference type="EMBL" id="GAA1555355.1"/>
    </source>
</evidence>
<protein>
    <submittedName>
        <fullName evidence="1">Uncharacterized protein</fullName>
    </submittedName>
</protein>
<reference evidence="1 2" key="1">
    <citation type="journal article" date="2019" name="Int. J. Syst. Evol. Microbiol.">
        <title>The Global Catalogue of Microorganisms (GCM) 10K type strain sequencing project: providing services to taxonomists for standard genome sequencing and annotation.</title>
        <authorList>
            <consortium name="The Broad Institute Genomics Platform"/>
            <consortium name="The Broad Institute Genome Sequencing Center for Infectious Disease"/>
            <person name="Wu L."/>
            <person name="Ma J."/>
        </authorList>
    </citation>
    <scope>NUCLEOTIDE SEQUENCE [LARGE SCALE GENOMIC DNA]</scope>
    <source>
        <strain evidence="1 2">JCM 13319</strain>
    </source>
</reference>